<comment type="caution">
    <text evidence="1">The sequence shown here is derived from an EMBL/GenBank/DDBJ whole genome shotgun (WGS) entry which is preliminary data.</text>
</comment>
<dbReference type="RefSeq" id="WP_309855055.1">
    <property type="nucleotide sequence ID" value="NZ_JAVDQJ010000005.1"/>
</dbReference>
<dbReference type="Proteomes" id="UP001185331">
    <property type="component" value="Unassembled WGS sequence"/>
</dbReference>
<sequence>MTYVASVLASEANALTKGDYAALRAGLELATDLSESDKDKDKKVTEKNKDRAGAARMLTGIAKSVSGKKGQEASIPTILVQMLVPEAASFDEALSGLKDAKPNREIVEAISETLLPTMSMLALQFTAASTRKFADRPDEATQAFLASAYEQLSKWKPWLGENPKGFGETLMPNASARAVRYAVQEWPEASNALNPDERKMFGVYLKVKQDLFQELEHEADPESITERMRKEGHTVDLETVIMFVEIQATKNTISIFEPLGGSEDATLTLADTLAAPDIAELFEQRQQRQELEDSSEEDVDYLMTIKRHEDRVKYLVDTCGYKQLIANSYLQGLYNRQREVDVRLAELRAVNGLPIELVTQVEAVSNDELAQLAEVRKAQRSERRRVDRATVVRAWCNDQVPAKIIKSALGHLGIDVTDELIEKASAQLQKEAAVAHAA</sequence>
<dbReference type="AlphaFoldDB" id="A0AAE3XCH1"/>
<evidence type="ECO:0000313" key="2">
    <source>
        <dbReference type="Proteomes" id="UP001185331"/>
    </source>
</evidence>
<reference evidence="1" key="1">
    <citation type="submission" date="2023-07" db="EMBL/GenBank/DDBJ databases">
        <title>Sorghum-associated microbial communities from plants grown in Nebraska, USA.</title>
        <authorList>
            <person name="Schachtman D."/>
        </authorList>
    </citation>
    <scope>NUCLEOTIDE SEQUENCE</scope>
    <source>
        <strain evidence="1">BE330</strain>
    </source>
</reference>
<proteinExistence type="predicted"/>
<gene>
    <name evidence="1" type="ORF">J2Y00_002069</name>
</gene>
<evidence type="ECO:0000313" key="1">
    <source>
        <dbReference type="EMBL" id="MDR6218506.1"/>
    </source>
</evidence>
<dbReference type="EMBL" id="JAVDQK010000004">
    <property type="protein sequence ID" value="MDR6218506.1"/>
    <property type="molecule type" value="Genomic_DNA"/>
</dbReference>
<protein>
    <submittedName>
        <fullName evidence="1">Uncharacterized protein</fullName>
    </submittedName>
</protein>
<organism evidence="1 2">
    <name type="scientific">Deinococcus soli</name>
    <name type="common">ex Cha et al. 2016</name>
    <dbReference type="NCBI Taxonomy" id="1309411"/>
    <lineage>
        <taxon>Bacteria</taxon>
        <taxon>Thermotogati</taxon>
        <taxon>Deinococcota</taxon>
        <taxon>Deinococci</taxon>
        <taxon>Deinococcales</taxon>
        <taxon>Deinococcaceae</taxon>
        <taxon>Deinococcus</taxon>
    </lineage>
</organism>
<accession>A0AAE3XCH1</accession>
<name>A0AAE3XCH1_9DEIO</name>